<evidence type="ECO:0000313" key="1">
    <source>
        <dbReference type="EMBL" id="MBF8184179.1"/>
    </source>
</evidence>
<dbReference type="PANTHER" id="PTHR42763:SF2">
    <property type="entry name" value="ADP-GLUCOSE PHOSPHORYLASE"/>
    <property type="match status" value="1"/>
</dbReference>
<dbReference type="Gene3D" id="3.30.428.10">
    <property type="entry name" value="HIT-like"/>
    <property type="match status" value="2"/>
</dbReference>
<dbReference type="InterPro" id="IPR036265">
    <property type="entry name" value="HIT-like_sf"/>
</dbReference>
<gene>
    <name evidence="1" type="ORF">ITP53_00130</name>
</gene>
<keyword evidence="2" id="KW-1185">Reference proteome</keyword>
<sequence length="260" mass="28623">MAAASVARLVPSKHPMIALGEPDSPAQEQLHWVLVYGSSHSQRLGDLPAEVTREFLELVSTKTSRLFDRPSVKAVFAFESVGDHFGPTVAHPHGQLIGLPFVPRRLTLAPTADSCPVCESVIRRDLTVMITNHALVQVPPWSRLPFEMIIMPVAHRPDLASLSAKEITSMADCLHTGLQLCRLTHRGEMPPYLINVMQAPKGDTSHHLRVELVPLHKDERTLKRPGGMELGLGIYLNPLLPEVAAGILREVLPDVRRCPA</sequence>
<evidence type="ECO:0000313" key="2">
    <source>
        <dbReference type="Proteomes" id="UP000605361"/>
    </source>
</evidence>
<dbReference type="RefSeq" id="WP_195893171.1">
    <property type="nucleotide sequence ID" value="NZ_JADOGI010000001.1"/>
</dbReference>
<dbReference type="SUPFAM" id="SSF54197">
    <property type="entry name" value="HIT-like"/>
    <property type="match status" value="2"/>
</dbReference>
<protein>
    <recommendedName>
        <fullName evidence="3">Galactose-1-phosphate uridylyltransferase</fullName>
    </recommendedName>
</protein>
<dbReference type="Proteomes" id="UP000605361">
    <property type="component" value="Unassembled WGS sequence"/>
</dbReference>
<comment type="caution">
    <text evidence="1">The sequence shown here is derived from an EMBL/GenBank/DDBJ whole genome shotgun (WGS) entry which is preliminary data.</text>
</comment>
<proteinExistence type="predicted"/>
<dbReference type="InterPro" id="IPR053177">
    <property type="entry name" value="ADP-glucose_phosphorylase"/>
</dbReference>
<dbReference type="PANTHER" id="PTHR42763">
    <property type="entry name" value="ADP-GLUCOSE PHOSPHORYLASE"/>
    <property type="match status" value="1"/>
</dbReference>
<organism evidence="1 2">
    <name type="scientific">Nonomuraea cypriaca</name>
    <dbReference type="NCBI Taxonomy" id="1187855"/>
    <lineage>
        <taxon>Bacteria</taxon>
        <taxon>Bacillati</taxon>
        <taxon>Actinomycetota</taxon>
        <taxon>Actinomycetes</taxon>
        <taxon>Streptosporangiales</taxon>
        <taxon>Streptosporangiaceae</taxon>
        <taxon>Nonomuraea</taxon>
    </lineage>
</organism>
<evidence type="ECO:0008006" key="3">
    <source>
        <dbReference type="Google" id="ProtNLM"/>
    </source>
</evidence>
<dbReference type="AlphaFoldDB" id="A0A931A3K7"/>
<dbReference type="EMBL" id="JADOGI010000001">
    <property type="protein sequence ID" value="MBF8184179.1"/>
    <property type="molecule type" value="Genomic_DNA"/>
</dbReference>
<name>A0A931A3K7_9ACTN</name>
<accession>A0A931A3K7</accession>
<reference evidence="1" key="1">
    <citation type="submission" date="2020-11" db="EMBL/GenBank/DDBJ databases">
        <title>Whole-genome analyses of Nonomuraea sp. K274.</title>
        <authorList>
            <person name="Veyisoglu A."/>
        </authorList>
    </citation>
    <scope>NUCLEOTIDE SEQUENCE</scope>
    <source>
        <strain evidence="1">K274</strain>
    </source>
</reference>